<gene>
    <name evidence="3" type="ORF">KSB_39740</name>
</gene>
<dbReference type="Proteomes" id="UP000654345">
    <property type="component" value="Unassembled WGS sequence"/>
</dbReference>
<sequence>METEKIINKIRNLLALSTSSNPNEAALAAEKATELLMKYNLSLEQVTAKKSEYTWYDRPDFPNTNWKLGLYTILARTNLCQVIWNSQKRVVYLVGRKHNIEVVEYLYAYLTRAIDRLADQGWEAHQVAYPYTRQTVRTFKGGFRLGAVKAIIERLKASEQSQDGETMALVVVNAQALDTEVKQRFGSTTRGRAINIGMGQSAVRQGYASGKNIAINPGLSGSQARRQIS</sequence>
<evidence type="ECO:0000259" key="2">
    <source>
        <dbReference type="Pfam" id="PF23771"/>
    </source>
</evidence>
<proteinExistence type="predicted"/>
<dbReference type="InterPro" id="IPR024498">
    <property type="entry name" value="DUF2786"/>
</dbReference>
<feature type="domain" description="DUF2786" evidence="1">
    <location>
        <begin position="5"/>
        <end position="42"/>
    </location>
</feature>
<name>A0ABQ3URS5_9CHLR</name>
<dbReference type="Pfam" id="PF10979">
    <property type="entry name" value="DUF2786"/>
    <property type="match status" value="1"/>
</dbReference>
<feature type="domain" description="DUF7168" evidence="2">
    <location>
        <begin position="64"/>
        <end position="170"/>
    </location>
</feature>
<evidence type="ECO:0000313" key="4">
    <source>
        <dbReference type="Proteomes" id="UP000654345"/>
    </source>
</evidence>
<protein>
    <recommendedName>
        <fullName evidence="5">DUF2786 domain-containing protein</fullName>
    </recommendedName>
</protein>
<dbReference type="InterPro" id="IPR055592">
    <property type="entry name" value="DUF7168"/>
</dbReference>
<dbReference type="EMBL" id="BNJG01000001">
    <property type="protein sequence ID" value="GHO55499.1"/>
    <property type="molecule type" value="Genomic_DNA"/>
</dbReference>
<organism evidence="3 4">
    <name type="scientific">Ktedonobacter robiniae</name>
    <dbReference type="NCBI Taxonomy" id="2778365"/>
    <lineage>
        <taxon>Bacteria</taxon>
        <taxon>Bacillati</taxon>
        <taxon>Chloroflexota</taxon>
        <taxon>Ktedonobacteria</taxon>
        <taxon>Ktedonobacterales</taxon>
        <taxon>Ktedonobacteraceae</taxon>
        <taxon>Ktedonobacter</taxon>
    </lineage>
</organism>
<evidence type="ECO:0000313" key="3">
    <source>
        <dbReference type="EMBL" id="GHO55499.1"/>
    </source>
</evidence>
<evidence type="ECO:0000259" key="1">
    <source>
        <dbReference type="Pfam" id="PF10979"/>
    </source>
</evidence>
<keyword evidence="4" id="KW-1185">Reference proteome</keyword>
<comment type="caution">
    <text evidence="3">The sequence shown here is derived from an EMBL/GenBank/DDBJ whole genome shotgun (WGS) entry which is preliminary data.</text>
</comment>
<accession>A0ABQ3URS5</accession>
<dbReference type="Pfam" id="PF23771">
    <property type="entry name" value="DUF7168"/>
    <property type="match status" value="1"/>
</dbReference>
<dbReference type="RefSeq" id="WP_201372076.1">
    <property type="nucleotide sequence ID" value="NZ_BNJG01000001.1"/>
</dbReference>
<reference evidence="3 4" key="1">
    <citation type="journal article" date="2021" name="Int. J. Syst. Evol. Microbiol.">
        <title>Reticulibacter mediterranei gen. nov., sp. nov., within the new family Reticulibacteraceae fam. nov., and Ktedonospora formicarum gen. nov., sp. nov., Ktedonobacter robiniae sp. nov., Dictyobacter formicarum sp. nov. and Dictyobacter arantiisoli sp. nov., belonging to the class Ktedonobacteria.</title>
        <authorList>
            <person name="Yabe S."/>
            <person name="Zheng Y."/>
            <person name="Wang C.M."/>
            <person name="Sakai Y."/>
            <person name="Abe K."/>
            <person name="Yokota A."/>
            <person name="Donadio S."/>
            <person name="Cavaletti L."/>
            <person name="Monciardini P."/>
        </authorList>
    </citation>
    <scope>NUCLEOTIDE SEQUENCE [LARGE SCALE GENOMIC DNA]</scope>
    <source>
        <strain evidence="3 4">SOSP1-30</strain>
    </source>
</reference>
<evidence type="ECO:0008006" key="5">
    <source>
        <dbReference type="Google" id="ProtNLM"/>
    </source>
</evidence>